<evidence type="ECO:0000256" key="2">
    <source>
        <dbReference type="PIRSR" id="PIRSR007531-2"/>
    </source>
</evidence>
<sequence>MTPALILVNGASSAGKSTLCRALRDALPGAFLHFSLDFFMFDAQVLPRTPEGRLRDWATLRPRVFEGFHRCLPALLTAGNDLVVDYIIETPEMWAEFCTQLAEFDVFLVGVQCSVEELERREIARGDRGLGDARRDAETVHTFTAYDLTLDCTIPLAQNVARVSQAWQDREAGASRAFPGRRPPSPSS</sequence>
<keyword evidence="4" id="KW-1185">Reference proteome</keyword>
<protein>
    <submittedName>
        <fullName evidence="3">AAA family ATPase</fullName>
    </submittedName>
</protein>
<dbReference type="AlphaFoldDB" id="A0A7C9MPD3"/>
<dbReference type="Proteomes" id="UP000483286">
    <property type="component" value="Unassembled WGS sequence"/>
</dbReference>
<reference evidence="3 4" key="1">
    <citation type="submission" date="2019-12" db="EMBL/GenBank/DDBJ databases">
        <title>Deinococcus sp. HMF7620 Genome sequencing and assembly.</title>
        <authorList>
            <person name="Kang H."/>
            <person name="Kim H."/>
            <person name="Joh K."/>
        </authorList>
    </citation>
    <scope>NUCLEOTIDE SEQUENCE [LARGE SCALE GENOMIC DNA]</scope>
    <source>
        <strain evidence="3 4">HMF7620</strain>
    </source>
</reference>
<evidence type="ECO:0000313" key="3">
    <source>
        <dbReference type="EMBL" id="MVN85464.1"/>
    </source>
</evidence>
<evidence type="ECO:0000256" key="1">
    <source>
        <dbReference type="PIRSR" id="PIRSR007531-1"/>
    </source>
</evidence>
<name>A0A7C9MPD3_9DEIO</name>
<feature type="binding site" evidence="2">
    <location>
        <begin position="10"/>
        <end position="17"/>
    </location>
    <ligand>
        <name>ATP</name>
        <dbReference type="ChEBI" id="CHEBI:30616"/>
    </ligand>
</feature>
<dbReference type="Pfam" id="PF07931">
    <property type="entry name" value="CPT"/>
    <property type="match status" value="1"/>
</dbReference>
<dbReference type="GO" id="GO:0016740">
    <property type="term" value="F:transferase activity"/>
    <property type="evidence" value="ECO:0007669"/>
    <property type="project" value="InterPro"/>
</dbReference>
<evidence type="ECO:0000313" key="4">
    <source>
        <dbReference type="Proteomes" id="UP000483286"/>
    </source>
</evidence>
<accession>A0A7C9MPD3</accession>
<dbReference type="SUPFAM" id="SSF52540">
    <property type="entry name" value="P-loop containing nucleoside triphosphate hydrolases"/>
    <property type="match status" value="1"/>
</dbReference>
<proteinExistence type="predicted"/>
<dbReference type="GO" id="GO:0005524">
    <property type="term" value="F:ATP binding"/>
    <property type="evidence" value="ECO:0007669"/>
    <property type="project" value="InterPro"/>
</dbReference>
<dbReference type="InterPro" id="IPR027417">
    <property type="entry name" value="P-loop_NTPase"/>
</dbReference>
<dbReference type="PIRSF" id="PIRSF007531">
    <property type="entry name" value="CPT"/>
    <property type="match status" value="1"/>
</dbReference>
<dbReference type="InterPro" id="IPR012853">
    <property type="entry name" value="CPT"/>
</dbReference>
<dbReference type="EMBL" id="WQLB01000002">
    <property type="protein sequence ID" value="MVN85464.1"/>
    <property type="molecule type" value="Genomic_DNA"/>
</dbReference>
<organism evidence="3 4">
    <name type="scientific">Deinococcus arboris</name>
    <dbReference type="NCBI Taxonomy" id="2682977"/>
    <lineage>
        <taxon>Bacteria</taxon>
        <taxon>Thermotogati</taxon>
        <taxon>Deinococcota</taxon>
        <taxon>Deinococci</taxon>
        <taxon>Deinococcales</taxon>
        <taxon>Deinococcaceae</taxon>
        <taxon>Deinococcus</taxon>
    </lineage>
</organism>
<dbReference type="RefSeq" id="WP_157457491.1">
    <property type="nucleotide sequence ID" value="NZ_WQLB01000002.1"/>
</dbReference>
<dbReference type="Gene3D" id="3.40.50.300">
    <property type="entry name" value="P-loop containing nucleotide triphosphate hydrolases"/>
    <property type="match status" value="1"/>
</dbReference>
<gene>
    <name evidence="3" type="ORF">GO986_01630</name>
</gene>
<feature type="active site" evidence="1">
    <location>
        <position position="37"/>
    </location>
</feature>
<comment type="caution">
    <text evidence="3">The sequence shown here is derived from an EMBL/GenBank/DDBJ whole genome shotgun (WGS) entry which is preliminary data.</text>
</comment>